<dbReference type="AlphaFoldDB" id="A0AAV5DZ26"/>
<dbReference type="Proteomes" id="UP001054889">
    <property type="component" value="Unassembled WGS sequence"/>
</dbReference>
<dbReference type="EMBL" id="BQKI01000072">
    <property type="protein sequence ID" value="GJN15447.1"/>
    <property type="molecule type" value="Genomic_DNA"/>
</dbReference>
<comment type="caution">
    <text evidence="1">The sequence shown here is derived from an EMBL/GenBank/DDBJ whole genome shotgun (WGS) entry which is preliminary data.</text>
</comment>
<protein>
    <submittedName>
        <fullName evidence="1">Uncharacterized protein</fullName>
    </submittedName>
</protein>
<reference evidence="1" key="2">
    <citation type="submission" date="2021-12" db="EMBL/GenBank/DDBJ databases">
        <title>Resequencing data analysis of finger millet.</title>
        <authorList>
            <person name="Hatakeyama M."/>
            <person name="Aluri S."/>
            <person name="Balachadran M.T."/>
            <person name="Sivarajan S.R."/>
            <person name="Poveda L."/>
            <person name="Shimizu-Inatsugi R."/>
            <person name="Schlapbach R."/>
            <person name="Sreeman S.M."/>
            <person name="Shimizu K.K."/>
        </authorList>
    </citation>
    <scope>NUCLEOTIDE SEQUENCE</scope>
</reference>
<sequence>MQVTPRSLAPGVRIFSPFPQSLARAVRARAHGGWREVLCVQAGIEACAGGKSRVTAPRFAPSAPFFSTRARVTKEEAGRTSVSAAHPGLDSRLRFDAAAAAEGMAAEASAAAEIKPFAVLFACLCEYPQSQPLPLGFVSVSVPVCANY</sequence>
<name>A0AAV5DZ26_ELECO</name>
<evidence type="ECO:0000313" key="1">
    <source>
        <dbReference type="EMBL" id="GJN15447.1"/>
    </source>
</evidence>
<proteinExistence type="predicted"/>
<organism evidence="1 2">
    <name type="scientific">Eleusine coracana subsp. coracana</name>
    <dbReference type="NCBI Taxonomy" id="191504"/>
    <lineage>
        <taxon>Eukaryota</taxon>
        <taxon>Viridiplantae</taxon>
        <taxon>Streptophyta</taxon>
        <taxon>Embryophyta</taxon>
        <taxon>Tracheophyta</taxon>
        <taxon>Spermatophyta</taxon>
        <taxon>Magnoliopsida</taxon>
        <taxon>Liliopsida</taxon>
        <taxon>Poales</taxon>
        <taxon>Poaceae</taxon>
        <taxon>PACMAD clade</taxon>
        <taxon>Chloridoideae</taxon>
        <taxon>Cynodonteae</taxon>
        <taxon>Eleusininae</taxon>
        <taxon>Eleusine</taxon>
    </lineage>
</organism>
<keyword evidence="2" id="KW-1185">Reference proteome</keyword>
<accession>A0AAV5DZ26</accession>
<evidence type="ECO:0000313" key="2">
    <source>
        <dbReference type="Proteomes" id="UP001054889"/>
    </source>
</evidence>
<reference evidence="1" key="1">
    <citation type="journal article" date="2018" name="DNA Res.">
        <title>Multiple hybrid de novo genome assembly of finger millet, an orphan allotetraploid crop.</title>
        <authorList>
            <person name="Hatakeyama M."/>
            <person name="Aluri S."/>
            <person name="Balachadran M.T."/>
            <person name="Sivarajan S.R."/>
            <person name="Patrignani A."/>
            <person name="Gruter S."/>
            <person name="Poveda L."/>
            <person name="Shimizu-Inatsugi R."/>
            <person name="Baeten J."/>
            <person name="Francoijs K.J."/>
            <person name="Nataraja K.N."/>
            <person name="Reddy Y.A.N."/>
            <person name="Phadnis S."/>
            <person name="Ravikumar R.L."/>
            <person name="Schlapbach R."/>
            <person name="Sreeman S.M."/>
            <person name="Shimizu K.K."/>
        </authorList>
    </citation>
    <scope>NUCLEOTIDE SEQUENCE</scope>
</reference>
<gene>
    <name evidence="1" type="primary">gb02364</name>
    <name evidence="1" type="ORF">PR202_gb02364</name>
</gene>